<evidence type="ECO:0000313" key="1">
    <source>
        <dbReference type="EMBL" id="UXD86201.1"/>
    </source>
</evidence>
<accession>A0ABY6A7H3</accession>
<organism evidence="1 2">
    <name type="scientific">Thalassolituus hydrocarboniclasticus</name>
    <dbReference type="NCBI Taxonomy" id="2742796"/>
    <lineage>
        <taxon>Bacteria</taxon>
        <taxon>Pseudomonadati</taxon>
        <taxon>Pseudomonadota</taxon>
        <taxon>Gammaproteobacteria</taxon>
        <taxon>Oceanospirillales</taxon>
        <taxon>Oceanospirillaceae</taxon>
        <taxon>Thalassolituus</taxon>
    </lineage>
</organism>
<proteinExistence type="predicted"/>
<gene>
    <name evidence="1" type="ORF">HUF19_01500</name>
</gene>
<dbReference type="EMBL" id="CP054475">
    <property type="protein sequence ID" value="UXD86201.1"/>
    <property type="molecule type" value="Genomic_DNA"/>
</dbReference>
<name>A0ABY6A7H3_9GAMM</name>
<dbReference type="RefSeq" id="WP_260998179.1">
    <property type="nucleotide sequence ID" value="NZ_CP054475.1"/>
</dbReference>
<sequence>MKYYFINRYFVFIMFTVFWGEAYASDLVLGFNRSERLSEFQIIKKSLGYRPYSLVEGEHDNIFWGMSGDGKGVAKYHLNDSMSVEGWALSRWPQELKSKNVASMYRLASEPEFARDYAYKPANSNPLSVGYSVLGCLAHHPLRYGDFDDNGTSELVLFLGYESEVLDIVMFSPEYEKIQFSVRSIFTDATDFDYGDSFKYQFASNFNMNKGWYVGTKTYAKIFVGEFDGNKDSPDIIVWRKRYQSLPKGSVEKGFQLVYQNYQLYTLAGDEYQLQVSLEAQIERLMKDNNLTWSKGFPSISECPGEEGKLIPEMHDPLLNDPDVLK</sequence>
<evidence type="ECO:0000313" key="2">
    <source>
        <dbReference type="Proteomes" id="UP001065322"/>
    </source>
</evidence>
<evidence type="ECO:0008006" key="3">
    <source>
        <dbReference type="Google" id="ProtNLM"/>
    </source>
</evidence>
<protein>
    <recommendedName>
        <fullName evidence="3">Tle cognate immunity protein 4 C-terminal domain-containing protein</fullName>
    </recommendedName>
</protein>
<dbReference type="Proteomes" id="UP001065322">
    <property type="component" value="Chromosome"/>
</dbReference>
<keyword evidence="2" id="KW-1185">Reference proteome</keyword>
<reference evidence="2" key="1">
    <citation type="submission" date="2020-06" db="EMBL/GenBank/DDBJ databases">
        <title>Thalassolituus marinus alknpb1M-1, a hydrocarbon-degrading bacterium isolated from the deep-sea overlying water using an in-situ strategy from the South China Sea basin.</title>
        <authorList>
            <person name="Dong C."/>
            <person name="Chen Y."/>
            <person name="Shao Z."/>
        </authorList>
    </citation>
    <scope>NUCLEOTIDE SEQUENCE [LARGE SCALE GENOMIC DNA]</scope>
    <source>
        <strain evidence="2">alknpb1M-1</strain>
    </source>
</reference>